<protein>
    <submittedName>
        <fullName evidence="7">Transposase and inactivated derivatives</fullName>
    </submittedName>
</protein>
<dbReference type="InterPro" id="IPR010332">
    <property type="entry name" value="ATPase_terminase-su_N"/>
</dbReference>
<dbReference type="EMBL" id="UIGR01000001">
    <property type="protein sequence ID" value="SUX34134.1"/>
    <property type="molecule type" value="Genomic_DNA"/>
</dbReference>
<feature type="domain" description="Terminase ATPase subunit N-terminal" evidence="1">
    <location>
        <begin position="17"/>
        <end position="56"/>
    </location>
</feature>
<dbReference type="InterPro" id="IPR038717">
    <property type="entry name" value="Tc1-like_DDE_dom"/>
</dbReference>
<reference evidence="7 17" key="1">
    <citation type="submission" date="2018-06" db="EMBL/GenBank/DDBJ databases">
        <authorList>
            <consortium name="Pathogen Informatics"/>
            <person name="Doyle S."/>
        </authorList>
    </citation>
    <scope>NUCLEOTIDE SEQUENCE [LARGE SCALE GENOMIC DNA]</scope>
    <source>
        <strain evidence="7 17">NCTC8684</strain>
    </source>
</reference>
<evidence type="ECO:0000313" key="12">
    <source>
        <dbReference type="EMBL" id="SUX34131.1"/>
    </source>
</evidence>
<dbReference type="Gene3D" id="1.10.10.60">
    <property type="entry name" value="Homeodomain-like"/>
    <property type="match status" value="1"/>
</dbReference>
<dbReference type="EMBL" id="UIGR01000003">
    <property type="protein sequence ID" value="SUY93118.1"/>
    <property type="molecule type" value="Genomic_DNA"/>
</dbReference>
<dbReference type="PANTHER" id="PTHR46564">
    <property type="entry name" value="TRANSPOSASE"/>
    <property type="match status" value="1"/>
</dbReference>
<dbReference type="Proteomes" id="UP000254029">
    <property type="component" value="Unassembled WGS sequence"/>
</dbReference>
<dbReference type="EMBL" id="UIGR01000001">
    <property type="protein sequence ID" value="SUX32270.1"/>
    <property type="molecule type" value="Genomic_DNA"/>
</dbReference>
<evidence type="ECO:0000313" key="13">
    <source>
        <dbReference type="EMBL" id="SUX34134.1"/>
    </source>
</evidence>
<dbReference type="EMBL" id="UIGR01000001">
    <property type="protein sequence ID" value="SUX32214.1"/>
    <property type="molecule type" value="Genomic_DNA"/>
</dbReference>
<dbReference type="EMBL" id="UIGR01000001">
    <property type="protein sequence ID" value="SUX32292.1"/>
    <property type="molecule type" value="Genomic_DNA"/>
</dbReference>
<feature type="domain" description="Winged helix-turn helix" evidence="3">
    <location>
        <begin position="99"/>
        <end position="157"/>
    </location>
</feature>
<dbReference type="GO" id="GO:0003676">
    <property type="term" value="F:nucleic acid binding"/>
    <property type="evidence" value="ECO:0007669"/>
    <property type="project" value="InterPro"/>
</dbReference>
<dbReference type="InterPro" id="IPR047655">
    <property type="entry name" value="Transpos_IS630-like"/>
</dbReference>
<evidence type="ECO:0000259" key="1">
    <source>
        <dbReference type="Pfam" id="PF06056"/>
    </source>
</evidence>
<evidence type="ECO:0000313" key="14">
    <source>
        <dbReference type="EMBL" id="SUY93118.1"/>
    </source>
</evidence>
<evidence type="ECO:0000259" key="3">
    <source>
        <dbReference type="Pfam" id="PF13592"/>
    </source>
</evidence>
<dbReference type="EMBL" id="UIGR01000003">
    <property type="protein sequence ID" value="SUY93354.1"/>
    <property type="molecule type" value="Genomic_DNA"/>
</dbReference>
<organism evidence="7 17">
    <name type="scientific">Chromobacterium violaceum</name>
    <dbReference type="NCBI Taxonomy" id="536"/>
    <lineage>
        <taxon>Bacteria</taxon>
        <taxon>Pseudomonadati</taxon>
        <taxon>Pseudomonadota</taxon>
        <taxon>Betaproteobacteria</taxon>
        <taxon>Neisseriales</taxon>
        <taxon>Chromobacteriaceae</taxon>
        <taxon>Chromobacterium</taxon>
    </lineage>
</organism>
<evidence type="ECO:0000313" key="4">
    <source>
        <dbReference type="EMBL" id="SUX31038.1"/>
    </source>
</evidence>
<evidence type="ECO:0000313" key="8">
    <source>
        <dbReference type="EMBL" id="SUX32292.1"/>
    </source>
</evidence>
<name>A0AAX2M7D4_CHRVL</name>
<evidence type="ECO:0000313" key="5">
    <source>
        <dbReference type="EMBL" id="SUX31655.1"/>
    </source>
</evidence>
<dbReference type="PANTHER" id="PTHR46564:SF1">
    <property type="entry name" value="TRANSPOSASE"/>
    <property type="match status" value="1"/>
</dbReference>
<dbReference type="NCBIfam" id="NF033545">
    <property type="entry name" value="transpos_IS630"/>
    <property type="match status" value="1"/>
</dbReference>
<dbReference type="EMBL" id="UIGR01000001">
    <property type="protein sequence ID" value="SUX31038.1"/>
    <property type="molecule type" value="Genomic_DNA"/>
</dbReference>
<evidence type="ECO:0000259" key="2">
    <source>
        <dbReference type="Pfam" id="PF13358"/>
    </source>
</evidence>
<dbReference type="Pfam" id="PF13592">
    <property type="entry name" value="HTH_33"/>
    <property type="match status" value="1"/>
</dbReference>
<dbReference type="Pfam" id="PF13358">
    <property type="entry name" value="DDE_3"/>
    <property type="match status" value="1"/>
</dbReference>
<evidence type="ECO:0000313" key="11">
    <source>
        <dbReference type="EMBL" id="SUX33725.1"/>
    </source>
</evidence>
<evidence type="ECO:0000313" key="6">
    <source>
        <dbReference type="EMBL" id="SUX32214.1"/>
    </source>
</evidence>
<dbReference type="EMBL" id="UIGR01000001">
    <property type="protein sequence ID" value="SUX34131.1"/>
    <property type="molecule type" value="Genomic_DNA"/>
</dbReference>
<evidence type="ECO:0000313" key="9">
    <source>
        <dbReference type="EMBL" id="SUX32649.1"/>
    </source>
</evidence>
<proteinExistence type="predicted"/>
<dbReference type="RefSeq" id="WP_115648292.1">
    <property type="nucleotide sequence ID" value="NZ_JBHMEH010000200.1"/>
</dbReference>
<feature type="domain" description="Tc1-like transposase DDE" evidence="2">
    <location>
        <begin position="172"/>
        <end position="317"/>
    </location>
</feature>
<dbReference type="EMBL" id="UIGR01000003">
    <property type="protein sequence ID" value="SUY93245.1"/>
    <property type="molecule type" value="Genomic_DNA"/>
</dbReference>
<dbReference type="InterPro" id="IPR009057">
    <property type="entry name" value="Homeodomain-like_sf"/>
</dbReference>
<dbReference type="EMBL" id="UIGR01000001">
    <property type="protein sequence ID" value="SUX33725.1"/>
    <property type="molecule type" value="Genomic_DNA"/>
</dbReference>
<gene>
    <name evidence="4" type="ORF">NCTC8684_00059</name>
    <name evidence="5" type="ORF">NCTC8684_00704</name>
    <name evidence="6" type="ORF">NCTC8684_01288</name>
    <name evidence="7" type="ORF">NCTC8684_01345</name>
    <name evidence="8" type="ORF">NCTC8684_01369</name>
    <name evidence="9" type="ORF">NCTC8684_01730</name>
    <name evidence="10" type="ORF">NCTC8684_02575</name>
    <name evidence="11" type="ORF">NCTC8684_02829</name>
    <name evidence="12" type="ORF">NCTC8684_03249</name>
    <name evidence="13" type="ORF">NCTC8684_03253</name>
    <name evidence="14" type="ORF">NCTC8684_04249</name>
    <name evidence="15" type="ORF">NCTC8684_04377</name>
    <name evidence="16" type="ORF">NCTC8684_04490</name>
</gene>
<comment type="caution">
    <text evidence="7">The sequence shown here is derived from an EMBL/GenBank/DDBJ whole genome shotgun (WGS) entry which is preliminary data.</text>
</comment>
<dbReference type="EMBL" id="UIGR01000001">
    <property type="protein sequence ID" value="SUX33476.1"/>
    <property type="molecule type" value="Genomic_DNA"/>
</dbReference>
<evidence type="ECO:0000313" key="10">
    <source>
        <dbReference type="EMBL" id="SUX33476.1"/>
    </source>
</evidence>
<dbReference type="SUPFAM" id="SSF46689">
    <property type="entry name" value="Homeodomain-like"/>
    <property type="match status" value="1"/>
</dbReference>
<accession>A0AAX2M7D4</accession>
<evidence type="ECO:0000313" key="16">
    <source>
        <dbReference type="EMBL" id="SUY93354.1"/>
    </source>
</evidence>
<sequence length="348" mass="40204">MEKIDVRKLEPAAREQLRRTAIRMYKRGRSQASIAEELGLRRPTISAWVVREAALGSQGFKEQKRGRTEGTGRRLTEAQETRIKQDIVDRTPDQMKLRFALWSAQAVKAVIKQMFLIDLPIRTVRLYLARWGFTPQRPLKRAYEQRPAAVEKWHKEEYPAIVARAKAEMAEISWGDESAVSSVEHFPRGYAPKGQTPVLALSQSKRARINLISAITNQGKMRFMLYRETLTAQVLIKFLMRLIRDAGDKKVFLILDNLRVHHSKLVQAWLEEEENKKAIELFFLPSYSPELNPDEYLNGDLKARMSAGEPVRSDGQLQGKVLSHLRSLQKQPARIRSYFRHEKIRYAA</sequence>
<dbReference type="Gene3D" id="3.30.420.10">
    <property type="entry name" value="Ribonuclease H-like superfamily/Ribonuclease H"/>
    <property type="match status" value="1"/>
</dbReference>
<evidence type="ECO:0000313" key="7">
    <source>
        <dbReference type="EMBL" id="SUX32270.1"/>
    </source>
</evidence>
<dbReference type="AlphaFoldDB" id="A0AAX2M7D4"/>
<dbReference type="EMBL" id="UIGR01000001">
    <property type="protein sequence ID" value="SUX32649.1"/>
    <property type="molecule type" value="Genomic_DNA"/>
</dbReference>
<dbReference type="Pfam" id="PF06056">
    <property type="entry name" value="Terminase_5"/>
    <property type="match status" value="1"/>
</dbReference>
<dbReference type="InterPro" id="IPR036397">
    <property type="entry name" value="RNaseH_sf"/>
</dbReference>
<dbReference type="InterPro" id="IPR025959">
    <property type="entry name" value="Winged_HTH_dom"/>
</dbReference>
<evidence type="ECO:0000313" key="15">
    <source>
        <dbReference type="EMBL" id="SUY93245.1"/>
    </source>
</evidence>
<dbReference type="EMBL" id="UIGR01000001">
    <property type="protein sequence ID" value="SUX31655.1"/>
    <property type="molecule type" value="Genomic_DNA"/>
</dbReference>
<evidence type="ECO:0000313" key="17">
    <source>
        <dbReference type="Proteomes" id="UP000254029"/>
    </source>
</evidence>